<dbReference type="GO" id="GO:0003723">
    <property type="term" value="F:RNA binding"/>
    <property type="evidence" value="ECO:0007669"/>
    <property type="project" value="InterPro"/>
</dbReference>
<dbReference type="Proteomes" id="UP000315636">
    <property type="component" value="Unassembled WGS sequence"/>
</dbReference>
<feature type="domain" description="tRNA pseudouridylate synthase B C-terminal" evidence="7">
    <location>
        <begin position="176"/>
        <end position="221"/>
    </location>
</feature>
<evidence type="ECO:0000256" key="1">
    <source>
        <dbReference type="ARBA" id="ARBA00000385"/>
    </source>
</evidence>
<evidence type="ECO:0000313" key="8">
    <source>
        <dbReference type="EMBL" id="SMO53900.1"/>
    </source>
</evidence>
<evidence type="ECO:0000256" key="2">
    <source>
        <dbReference type="ARBA" id="ARBA00005642"/>
    </source>
</evidence>
<dbReference type="OrthoDB" id="9802309at2"/>
<dbReference type="InterPro" id="IPR002501">
    <property type="entry name" value="PsdUridine_synth_N"/>
</dbReference>
<dbReference type="SUPFAM" id="SSF55120">
    <property type="entry name" value="Pseudouridine synthase"/>
    <property type="match status" value="1"/>
</dbReference>
<dbReference type="InterPro" id="IPR020103">
    <property type="entry name" value="PsdUridine_synth_cat_dom_sf"/>
</dbReference>
<evidence type="ECO:0000259" key="6">
    <source>
        <dbReference type="Pfam" id="PF01509"/>
    </source>
</evidence>
<keyword evidence="3 5" id="KW-0819">tRNA processing</keyword>
<dbReference type="InterPro" id="IPR014780">
    <property type="entry name" value="tRNA_psdUridine_synth_TruB"/>
</dbReference>
<dbReference type="AlphaFoldDB" id="A0A521C5E9"/>
<organism evidence="8 9">
    <name type="scientific">Melghirimyces algeriensis</name>
    <dbReference type="NCBI Taxonomy" id="910412"/>
    <lineage>
        <taxon>Bacteria</taxon>
        <taxon>Bacillati</taxon>
        <taxon>Bacillota</taxon>
        <taxon>Bacilli</taxon>
        <taxon>Bacillales</taxon>
        <taxon>Thermoactinomycetaceae</taxon>
        <taxon>Melghirimyces</taxon>
    </lineage>
</organism>
<dbReference type="RefSeq" id="WP_142504868.1">
    <property type="nucleotide sequence ID" value="NZ_FXTI01000003.1"/>
</dbReference>
<dbReference type="EMBL" id="FXTI01000003">
    <property type="protein sequence ID" value="SMO53900.1"/>
    <property type="molecule type" value="Genomic_DNA"/>
</dbReference>
<protein>
    <recommendedName>
        <fullName evidence="5">tRNA pseudouridine synthase B</fullName>
        <ecNumber evidence="5">5.4.99.25</ecNumber>
    </recommendedName>
    <alternativeName>
        <fullName evidence="5">tRNA pseudouridine(55) synthase</fullName>
        <shortName evidence="5">Psi55 synthase</shortName>
    </alternativeName>
    <alternativeName>
        <fullName evidence="5">tRNA pseudouridylate synthase</fullName>
    </alternativeName>
    <alternativeName>
        <fullName evidence="5">tRNA-uridine isomerase</fullName>
    </alternativeName>
</protein>
<keyword evidence="4 5" id="KW-0413">Isomerase</keyword>
<sequence length="305" mass="34152">MLHGVIPVRKPKGMTSHDVVHHIRRLAGQKKVGHTGTLDPEVEGVLAVCLGQATRIAQYIQDLPKRYQATMTLGIATDTQDQSGNVLEESPVHSLEVKRVEAVFQRFVGKIEQIPPMYSAVKVDGRKLYDLAREGKVIKRNPRTVTIYSLELTGIEEGRQPRIHFDVKCSKGTYIRTLCVDLGRALGYPAHMSHLVRTKSAFYTLEDTWTLEELNSLAENGDLGKALTEIGEALGQFPCVEISSSAYSWVMNGRPLQMDDGKSGRNDHLPPGSLFRVFTEDGYFCALYRLKNEQTAIPEKVFRVR</sequence>
<dbReference type="Pfam" id="PF01509">
    <property type="entry name" value="TruB_N"/>
    <property type="match status" value="1"/>
</dbReference>
<dbReference type="GO" id="GO:0031119">
    <property type="term" value="P:tRNA pseudouridine synthesis"/>
    <property type="evidence" value="ECO:0007669"/>
    <property type="project" value="UniProtKB-UniRule"/>
</dbReference>
<evidence type="ECO:0000256" key="5">
    <source>
        <dbReference type="HAMAP-Rule" id="MF_01080"/>
    </source>
</evidence>
<dbReference type="EC" id="5.4.99.25" evidence="5"/>
<dbReference type="PANTHER" id="PTHR13767:SF2">
    <property type="entry name" value="PSEUDOURIDYLATE SYNTHASE TRUB1"/>
    <property type="match status" value="1"/>
</dbReference>
<keyword evidence="9" id="KW-1185">Reference proteome</keyword>
<evidence type="ECO:0000256" key="4">
    <source>
        <dbReference type="ARBA" id="ARBA00023235"/>
    </source>
</evidence>
<dbReference type="Pfam" id="PF16198">
    <property type="entry name" value="TruB_C_2"/>
    <property type="match status" value="1"/>
</dbReference>
<comment type="function">
    <text evidence="5">Responsible for synthesis of pseudouridine from uracil-55 in the psi GC loop of transfer RNAs.</text>
</comment>
<dbReference type="HAMAP" id="MF_01080">
    <property type="entry name" value="TruB_bact"/>
    <property type="match status" value="1"/>
</dbReference>
<evidence type="ECO:0000256" key="3">
    <source>
        <dbReference type="ARBA" id="ARBA00022694"/>
    </source>
</evidence>
<comment type="catalytic activity">
    <reaction evidence="1 5">
        <text>uridine(55) in tRNA = pseudouridine(55) in tRNA</text>
        <dbReference type="Rhea" id="RHEA:42532"/>
        <dbReference type="Rhea" id="RHEA-COMP:10101"/>
        <dbReference type="Rhea" id="RHEA-COMP:10102"/>
        <dbReference type="ChEBI" id="CHEBI:65314"/>
        <dbReference type="ChEBI" id="CHEBI:65315"/>
        <dbReference type="EC" id="5.4.99.25"/>
    </reaction>
</comment>
<dbReference type="CDD" id="cd02573">
    <property type="entry name" value="PseudoU_synth_EcTruB"/>
    <property type="match status" value="1"/>
</dbReference>
<proteinExistence type="inferred from homology"/>
<accession>A0A521C5E9</accession>
<evidence type="ECO:0000259" key="7">
    <source>
        <dbReference type="Pfam" id="PF16198"/>
    </source>
</evidence>
<dbReference type="FunFam" id="3.30.2350.10:FF:000011">
    <property type="entry name" value="tRNA pseudouridine synthase B"/>
    <property type="match status" value="1"/>
</dbReference>
<feature type="active site" description="Nucleophile" evidence="5">
    <location>
        <position position="39"/>
    </location>
</feature>
<dbReference type="Gene3D" id="3.30.2350.10">
    <property type="entry name" value="Pseudouridine synthase"/>
    <property type="match status" value="1"/>
</dbReference>
<feature type="domain" description="Pseudouridine synthase II N-terminal" evidence="6">
    <location>
        <begin position="24"/>
        <end position="175"/>
    </location>
</feature>
<reference evidence="8 9" key="1">
    <citation type="submission" date="2017-05" db="EMBL/GenBank/DDBJ databases">
        <authorList>
            <person name="Varghese N."/>
            <person name="Submissions S."/>
        </authorList>
    </citation>
    <scope>NUCLEOTIDE SEQUENCE [LARGE SCALE GENOMIC DNA]</scope>
    <source>
        <strain evidence="8 9">DSM 45474</strain>
    </source>
</reference>
<dbReference type="PANTHER" id="PTHR13767">
    <property type="entry name" value="TRNA-PSEUDOURIDINE SYNTHASE"/>
    <property type="match status" value="1"/>
</dbReference>
<dbReference type="GO" id="GO:1990481">
    <property type="term" value="P:mRNA pseudouridine synthesis"/>
    <property type="evidence" value="ECO:0007669"/>
    <property type="project" value="TreeGrafter"/>
</dbReference>
<dbReference type="GO" id="GO:0160148">
    <property type="term" value="F:tRNA pseudouridine(55) synthase activity"/>
    <property type="evidence" value="ECO:0007669"/>
    <property type="project" value="UniProtKB-EC"/>
</dbReference>
<name>A0A521C5E9_9BACL</name>
<evidence type="ECO:0000313" key="9">
    <source>
        <dbReference type="Proteomes" id="UP000315636"/>
    </source>
</evidence>
<dbReference type="InterPro" id="IPR032819">
    <property type="entry name" value="TruB_C"/>
</dbReference>
<comment type="similarity">
    <text evidence="2 5">Belongs to the pseudouridine synthase TruB family. Type 1 subfamily.</text>
</comment>
<dbReference type="NCBIfam" id="TIGR00431">
    <property type="entry name" value="TruB"/>
    <property type="match status" value="1"/>
</dbReference>
<gene>
    <name evidence="5" type="primary">truB</name>
    <name evidence="8" type="ORF">SAMN06264849_103104</name>
</gene>